<dbReference type="EMBL" id="FQVW01000024">
    <property type="protein sequence ID" value="SHG28227.1"/>
    <property type="molecule type" value="Genomic_DNA"/>
</dbReference>
<keyword evidence="1" id="KW-1133">Transmembrane helix</keyword>
<dbReference type="NCBIfam" id="NF041644">
    <property type="entry name" value="CBO0543_fam"/>
    <property type="match status" value="1"/>
</dbReference>
<keyword evidence="1" id="KW-0472">Membrane</keyword>
<name>A0A1M5IIY2_9BACI</name>
<evidence type="ECO:0000313" key="2">
    <source>
        <dbReference type="EMBL" id="SHG28227.1"/>
    </source>
</evidence>
<dbReference type="InterPro" id="IPR048147">
    <property type="entry name" value="CBO0543-like"/>
</dbReference>
<keyword evidence="1" id="KW-0812">Transmembrane</keyword>
<protein>
    <submittedName>
        <fullName evidence="2">Uncharacterized protein</fullName>
    </submittedName>
</protein>
<evidence type="ECO:0000313" key="3">
    <source>
        <dbReference type="Proteomes" id="UP000183988"/>
    </source>
</evidence>
<keyword evidence="3" id="KW-1185">Reference proteome</keyword>
<sequence>MIFLITTIILFVAIVYFMPKNVSKLDMYVTTLFVTVLHLMTDIVLEFKYGLYGYFEVGVDYKTFLITFFIYPTVNLMFINFFPHQKSFFKKALYIIGFSAFALTYEYISVMVDIFHYYRWKPWYSIPIYPILYLLVIGSLTITRKLQKEI</sequence>
<accession>A0A1M5IIY2</accession>
<feature type="transmembrane region" description="Helical" evidence="1">
    <location>
        <begin position="94"/>
        <end position="118"/>
    </location>
</feature>
<dbReference type="Proteomes" id="UP000183988">
    <property type="component" value="Unassembled WGS sequence"/>
</dbReference>
<gene>
    <name evidence="2" type="ORF">SAMN05216225_102436</name>
</gene>
<proteinExistence type="predicted"/>
<reference evidence="2 3" key="1">
    <citation type="submission" date="2016-11" db="EMBL/GenBank/DDBJ databases">
        <authorList>
            <person name="Jaros S."/>
            <person name="Januszkiewicz K."/>
            <person name="Wedrychowicz H."/>
        </authorList>
    </citation>
    <scope>NUCLEOTIDE SEQUENCE [LARGE SCALE GENOMIC DNA]</scope>
    <source>
        <strain evidence="2 3">IBRC-M 10683</strain>
    </source>
</reference>
<dbReference type="OrthoDB" id="2851062at2"/>
<organism evidence="2 3">
    <name type="scientific">Ornithinibacillus halophilus</name>
    <dbReference type="NCBI Taxonomy" id="930117"/>
    <lineage>
        <taxon>Bacteria</taxon>
        <taxon>Bacillati</taxon>
        <taxon>Bacillota</taxon>
        <taxon>Bacilli</taxon>
        <taxon>Bacillales</taxon>
        <taxon>Bacillaceae</taxon>
        <taxon>Ornithinibacillus</taxon>
    </lineage>
</organism>
<dbReference type="STRING" id="930117.SAMN05216225_102436"/>
<feature type="transmembrane region" description="Helical" evidence="1">
    <location>
        <begin position="64"/>
        <end position="82"/>
    </location>
</feature>
<dbReference type="AlphaFoldDB" id="A0A1M5IIY2"/>
<feature type="transmembrane region" description="Helical" evidence="1">
    <location>
        <begin position="124"/>
        <end position="143"/>
    </location>
</feature>
<evidence type="ECO:0000256" key="1">
    <source>
        <dbReference type="SAM" id="Phobius"/>
    </source>
</evidence>
<dbReference type="RefSeq" id="WP_072890748.1">
    <property type="nucleotide sequence ID" value="NZ_FQVW01000024.1"/>
</dbReference>